<dbReference type="AlphaFoldDB" id="A0A7R9YP23"/>
<evidence type="ECO:0000313" key="3">
    <source>
        <dbReference type="EMBL" id="CAD8278416.1"/>
    </source>
</evidence>
<feature type="region of interest" description="Disordered" evidence="2">
    <location>
        <begin position="356"/>
        <end position="385"/>
    </location>
</feature>
<name>A0A7R9YP23_DIALT</name>
<evidence type="ECO:0000256" key="2">
    <source>
        <dbReference type="SAM" id="MobiDB-lite"/>
    </source>
</evidence>
<reference evidence="4" key="2">
    <citation type="submission" date="2021-05" db="EMBL/GenBank/DDBJ databases">
        <title>The genome of the haptophyte Pavlova lutheri (Diacronema luteri, Pavlovales) - a model for lipid biosynthesis in eukaryotic algae.</title>
        <authorList>
            <person name="Hulatt C.J."/>
            <person name="Posewitz M.C."/>
        </authorList>
    </citation>
    <scope>NUCLEOTIDE SEQUENCE</scope>
    <source>
        <strain evidence="4">NIVA-4/92</strain>
    </source>
</reference>
<accession>A0A7R9YP23</accession>
<feature type="region of interest" description="Disordered" evidence="2">
    <location>
        <begin position="34"/>
        <end position="71"/>
    </location>
</feature>
<gene>
    <name evidence="4" type="ORF">KFE25_002461</name>
    <name evidence="3" type="ORF">PLUT1463_LOCUS12733</name>
</gene>
<evidence type="ECO:0000313" key="4">
    <source>
        <dbReference type="EMBL" id="KAG8459054.1"/>
    </source>
</evidence>
<protein>
    <submittedName>
        <fullName evidence="3">Uncharacterized protein</fullName>
    </submittedName>
</protein>
<dbReference type="EMBL" id="JAGTXO010000044">
    <property type="protein sequence ID" value="KAG8459054.1"/>
    <property type="molecule type" value="Genomic_DNA"/>
</dbReference>
<organism evidence="3">
    <name type="scientific">Diacronema lutheri</name>
    <name type="common">Unicellular marine alga</name>
    <name type="synonym">Monochrysis lutheri</name>
    <dbReference type="NCBI Taxonomy" id="2081491"/>
    <lineage>
        <taxon>Eukaryota</taxon>
        <taxon>Haptista</taxon>
        <taxon>Haptophyta</taxon>
        <taxon>Pavlovophyceae</taxon>
        <taxon>Pavlovales</taxon>
        <taxon>Pavlovaceae</taxon>
        <taxon>Diacronema</taxon>
    </lineage>
</organism>
<keyword evidence="1" id="KW-0175">Coiled coil</keyword>
<evidence type="ECO:0000256" key="1">
    <source>
        <dbReference type="SAM" id="Coils"/>
    </source>
</evidence>
<dbReference type="Proteomes" id="UP000751190">
    <property type="component" value="Unassembled WGS sequence"/>
</dbReference>
<evidence type="ECO:0000313" key="5">
    <source>
        <dbReference type="Proteomes" id="UP000751190"/>
    </source>
</evidence>
<feature type="coiled-coil region" evidence="1">
    <location>
        <begin position="170"/>
        <end position="197"/>
    </location>
</feature>
<feature type="compositionally biased region" description="Low complexity" evidence="2">
    <location>
        <begin position="368"/>
        <end position="378"/>
    </location>
</feature>
<sequence length="385" mass="40430">MEFAPDHGEDADTVVALLAAKHNAEVDRLRWRLHEAERSTDRLDASRRRADAEASRLRAELEAQQHDSQRRLDELKRRLAEAAGAAKADALGEQASEQSDLPLAAEPAHAAHAAAAEHSACRERAGRLNAELAVLSMELDQAERAHVADVTRLLHVADAQRRLEAAYAEAAEARFAADAAREREEEARAESDRARREGTLIIERIDLRAHSHVSWAAALDTARAAARLLPPNPPGCAQVPTCASGRTKPAQAGPRAPTPLSPVAATCAASAAPSRRTAWVCDVCAFVNPPDDAEHDGPDGSPEQCEVCTAPRPAVTSQSAKAAAAKPSLSSVLVSSALNATGLSAGSARARAAAKAASSRGGARRRQAAAAAVASNSAPNEAQTR</sequence>
<dbReference type="EMBL" id="HBEB01019661">
    <property type="protein sequence ID" value="CAD8278416.1"/>
    <property type="molecule type" value="Transcribed_RNA"/>
</dbReference>
<keyword evidence="5" id="KW-1185">Reference proteome</keyword>
<proteinExistence type="predicted"/>
<reference evidence="3" key="1">
    <citation type="submission" date="2021-01" db="EMBL/GenBank/DDBJ databases">
        <authorList>
            <person name="Corre E."/>
            <person name="Pelletier E."/>
            <person name="Niang G."/>
            <person name="Scheremetjew M."/>
            <person name="Finn R."/>
            <person name="Kale V."/>
            <person name="Holt S."/>
            <person name="Cochrane G."/>
            <person name="Meng A."/>
            <person name="Brown T."/>
            <person name="Cohen L."/>
        </authorList>
    </citation>
    <scope>NUCLEOTIDE SEQUENCE</scope>
    <source>
        <strain evidence="3">RCC1537</strain>
    </source>
</reference>
<dbReference type="OMA" id="EHSACRE"/>